<proteinExistence type="predicted"/>
<feature type="repeat" description="TNFR-Cys" evidence="1">
    <location>
        <begin position="20"/>
        <end position="59"/>
    </location>
</feature>
<dbReference type="GO" id="GO:0006954">
    <property type="term" value="P:inflammatory response"/>
    <property type="evidence" value="ECO:0007669"/>
    <property type="project" value="InterPro"/>
</dbReference>
<feature type="domain" description="TNFR-Cys" evidence="4">
    <location>
        <begin position="20"/>
        <end position="59"/>
    </location>
</feature>
<reference evidence="6" key="1">
    <citation type="journal article" date="2017" name="Nat. Commun.">
        <title>The North American bullfrog draft genome provides insight into hormonal regulation of long noncoding RNA.</title>
        <authorList>
            <person name="Hammond S.A."/>
            <person name="Warren R.L."/>
            <person name="Vandervalk B.P."/>
            <person name="Kucuk E."/>
            <person name="Khan H."/>
            <person name="Gibb E.A."/>
            <person name="Pandoh P."/>
            <person name="Kirk H."/>
            <person name="Zhao Y."/>
            <person name="Jones M."/>
            <person name="Mungall A.J."/>
            <person name="Coope R."/>
            <person name="Pleasance S."/>
            <person name="Moore R.A."/>
            <person name="Holt R.A."/>
            <person name="Round J.M."/>
            <person name="Ohora S."/>
            <person name="Walle B.V."/>
            <person name="Veldhoen N."/>
            <person name="Helbing C.C."/>
            <person name="Birol I."/>
        </authorList>
    </citation>
    <scope>NUCLEOTIDE SEQUENCE [LARGE SCALE GENOMIC DNA]</scope>
</reference>
<dbReference type="SMART" id="SM00208">
    <property type="entry name" value="TNFR"/>
    <property type="match status" value="2"/>
</dbReference>
<keyword evidence="3" id="KW-0812">Transmembrane</keyword>
<dbReference type="Gene3D" id="2.10.50.10">
    <property type="entry name" value="Tumor Necrosis Factor Receptor, subunit A, domain 2"/>
    <property type="match status" value="2"/>
</dbReference>
<keyword evidence="6" id="KW-1185">Reference proteome</keyword>
<sequence>AGEEITKECTRYNSASTCSKCPEGHFNPANYRAPCMRCKICGTGSIVEKPCTKSSDASCICPEGSYPKNDRKTACTCDRGKEIVNKKCQPCAYGHFTSEENSKCRPWTNCSALGLIVLVPGSATNNVQCSKLKSTKVSVLPTSVTTIPPHTQRMPGDAETSTAESSVTSIKHSTIPKTIVALNWDTVTLILITVTLLMAMAGILLAVIIQTKKRKVNRGFIRSNKCKVPVQEESTDSESSLTKNNPV</sequence>
<dbReference type="InterPro" id="IPR001368">
    <property type="entry name" value="TNFR/NGFR_Cys_rich_reg"/>
</dbReference>
<feature type="region of interest" description="Disordered" evidence="2">
    <location>
        <begin position="228"/>
        <end position="247"/>
    </location>
</feature>
<dbReference type="PANTHER" id="PTHR47881">
    <property type="entry name" value="TUMOR NECROSIS FACTOR RECEPTOR SUBFAMILY MEMBER 4"/>
    <property type="match status" value="1"/>
</dbReference>
<feature type="region of interest" description="Disordered" evidence="2">
    <location>
        <begin position="145"/>
        <end position="167"/>
    </location>
</feature>
<evidence type="ECO:0000313" key="6">
    <source>
        <dbReference type="Proteomes" id="UP000228934"/>
    </source>
</evidence>
<dbReference type="InterPro" id="IPR020445">
    <property type="entry name" value="TNFR_4"/>
</dbReference>
<feature type="compositionally biased region" description="Low complexity" evidence="2">
    <location>
        <begin position="158"/>
        <end position="167"/>
    </location>
</feature>
<feature type="transmembrane region" description="Helical" evidence="3">
    <location>
        <begin position="187"/>
        <end position="209"/>
    </location>
</feature>
<name>A0A2G9RFL4_AQUCT</name>
<keyword evidence="3" id="KW-0472">Membrane</keyword>
<dbReference type="PANTHER" id="PTHR47881:SF1">
    <property type="entry name" value="TUMOR NECROSIS FACTOR RECEPTOR SUPERFAMILY MEMBER 4"/>
    <property type="match status" value="1"/>
</dbReference>
<organism evidence="5 6">
    <name type="scientific">Aquarana catesbeiana</name>
    <name type="common">American bullfrog</name>
    <name type="synonym">Rana catesbeiana</name>
    <dbReference type="NCBI Taxonomy" id="8400"/>
    <lineage>
        <taxon>Eukaryota</taxon>
        <taxon>Metazoa</taxon>
        <taxon>Chordata</taxon>
        <taxon>Craniata</taxon>
        <taxon>Vertebrata</taxon>
        <taxon>Euteleostomi</taxon>
        <taxon>Amphibia</taxon>
        <taxon>Batrachia</taxon>
        <taxon>Anura</taxon>
        <taxon>Neobatrachia</taxon>
        <taxon>Ranoidea</taxon>
        <taxon>Ranidae</taxon>
        <taxon>Aquarana</taxon>
    </lineage>
</organism>
<feature type="compositionally biased region" description="Polar residues" evidence="2">
    <location>
        <begin position="237"/>
        <end position="247"/>
    </location>
</feature>
<dbReference type="AlphaFoldDB" id="A0A2G9RFL4"/>
<protein>
    <recommendedName>
        <fullName evidence="4">TNFR-Cys domain-containing protein</fullName>
    </recommendedName>
</protein>
<feature type="disulfide bond" evidence="1">
    <location>
        <begin position="41"/>
        <end position="59"/>
    </location>
</feature>
<evidence type="ECO:0000256" key="3">
    <source>
        <dbReference type="SAM" id="Phobius"/>
    </source>
</evidence>
<comment type="caution">
    <text evidence="1">Lacks conserved residue(s) required for the propagation of feature annotation.</text>
</comment>
<keyword evidence="1" id="KW-1015">Disulfide bond</keyword>
<dbReference type="GO" id="GO:0005031">
    <property type="term" value="F:tumor necrosis factor receptor activity"/>
    <property type="evidence" value="ECO:0007669"/>
    <property type="project" value="InterPro"/>
</dbReference>
<dbReference type="PROSITE" id="PS50050">
    <property type="entry name" value="TNFR_NGFR_2"/>
    <property type="match status" value="1"/>
</dbReference>
<keyword evidence="3" id="KW-1133">Transmembrane helix</keyword>
<evidence type="ECO:0000259" key="4">
    <source>
        <dbReference type="PROSITE" id="PS50050"/>
    </source>
</evidence>
<gene>
    <name evidence="5" type="ORF">AB205_0010810</name>
</gene>
<evidence type="ECO:0000256" key="2">
    <source>
        <dbReference type="SAM" id="MobiDB-lite"/>
    </source>
</evidence>
<dbReference type="Pfam" id="PF00020">
    <property type="entry name" value="TNFR_c6"/>
    <property type="match status" value="2"/>
</dbReference>
<feature type="disulfide bond" evidence="1">
    <location>
        <begin position="38"/>
        <end position="51"/>
    </location>
</feature>
<dbReference type="OrthoDB" id="9950067at2759"/>
<dbReference type="EMBL" id="KV943318">
    <property type="protein sequence ID" value="PIO26634.1"/>
    <property type="molecule type" value="Genomic_DNA"/>
</dbReference>
<accession>A0A2G9RFL4</accession>
<evidence type="ECO:0000313" key="5">
    <source>
        <dbReference type="EMBL" id="PIO26634.1"/>
    </source>
</evidence>
<feature type="non-terminal residue" evidence="5">
    <location>
        <position position="1"/>
    </location>
</feature>
<evidence type="ECO:0000256" key="1">
    <source>
        <dbReference type="PROSITE-ProRule" id="PRU00206"/>
    </source>
</evidence>
<dbReference type="Proteomes" id="UP000228934">
    <property type="component" value="Unassembled WGS sequence"/>
</dbReference>
<dbReference type="SUPFAM" id="SSF57586">
    <property type="entry name" value="TNF receptor-like"/>
    <property type="match status" value="1"/>
</dbReference>